<dbReference type="InterPro" id="IPR028994">
    <property type="entry name" value="Integrin_alpha_N"/>
</dbReference>
<accession>A0ABU2FX77</accession>
<feature type="transmembrane region" description="Helical" evidence="1">
    <location>
        <begin position="20"/>
        <end position="41"/>
    </location>
</feature>
<keyword evidence="1" id="KW-1133">Transmembrane helix</keyword>
<organism evidence="2 3">
    <name type="scientific">Halogeometricum luteum</name>
    <dbReference type="NCBI Taxonomy" id="2950537"/>
    <lineage>
        <taxon>Archaea</taxon>
        <taxon>Methanobacteriati</taxon>
        <taxon>Methanobacteriota</taxon>
        <taxon>Stenosarchaea group</taxon>
        <taxon>Halobacteria</taxon>
        <taxon>Halobacteriales</taxon>
        <taxon>Haloferacaceae</taxon>
        <taxon>Halogeometricum</taxon>
    </lineage>
</organism>
<reference evidence="2 3" key="1">
    <citation type="submission" date="2022-06" db="EMBL/GenBank/DDBJ databases">
        <title>Halogeometricum sp. a new haloarchaeum isolate from saline soil.</title>
        <authorList>
            <person name="Strakova D."/>
            <person name="Galisteo C."/>
            <person name="Sanchez-Porro C."/>
            <person name="Ventosa A."/>
        </authorList>
    </citation>
    <scope>NUCLEOTIDE SEQUENCE [LARGE SCALE GENOMIC DNA]</scope>
    <source>
        <strain evidence="3">S3BR25-2</strain>
    </source>
</reference>
<protein>
    <recommendedName>
        <fullName evidence="4">VCBS repeat-containing protein</fullName>
    </recommendedName>
</protein>
<evidence type="ECO:0000256" key="1">
    <source>
        <dbReference type="SAM" id="Phobius"/>
    </source>
</evidence>
<evidence type="ECO:0000313" key="3">
    <source>
        <dbReference type="Proteomes" id="UP001254813"/>
    </source>
</evidence>
<keyword evidence="1" id="KW-0472">Membrane</keyword>
<dbReference type="EMBL" id="JAMQOQ010000001">
    <property type="protein sequence ID" value="MDS0293146.1"/>
    <property type="molecule type" value="Genomic_DNA"/>
</dbReference>
<keyword evidence="1" id="KW-0812">Transmembrane</keyword>
<sequence length="627" mass="63858">MTRFRREGAPRRDRGQLLLAGSVAVAVVFIGLVVVLNAGLYTANVSPRAGVDSAGDAGTAIDSARRDVGTLVVASSYRVVDGRTYLHPSRLADNLTAYEEYYGAAVASTGNGAVTVSLNGTTTGSHSLVAQTDRSRAFTSPGGAENWTVVSDAGELTEFNVTVLRFPVHRAQNATARVVVDDGTDRWRLSTYWDNPRNEARVLVEEPDGTVTDCVFPQSGRRNDTGVRVDISGGEIHAPCADGDDSFRPPDETLSGDYDVRFVHDGPGATDRMTGTYGFVTDGDPHAGFAGDVGPAPFVVPELESATADVAFYSASVDAETTVTVTPNDGLPFALASPPTEGFDTVPGTAPDSGGLAGGTGLVAGGMTFATGAGDRVATLAENGQAAATYNATGVVAVGSQRADFDGDGYPDAAFVDGAGRLSVVDGNDAGPRTLASGAADRRFVVTDWGGSLSVYYTTSSGQLRRAAPGEPSTVVPGVDASAVAGAGDVDGDGAEELVYVDDSAGAVRYLELDGSVSDGGPSVAGPDAVGRPFDADGDGDEEVPFFDGSEIALYDEDGVDSLGSTAGEATATSLGVLDLDLDSDEEVVYVDADGELRAVDVADDAASAVVDDDGDPVAADGGAGVA</sequence>
<dbReference type="Proteomes" id="UP001254813">
    <property type="component" value="Unassembled WGS sequence"/>
</dbReference>
<keyword evidence="3" id="KW-1185">Reference proteome</keyword>
<dbReference type="RefSeq" id="WP_310926971.1">
    <property type="nucleotide sequence ID" value="NZ_JAMQOQ010000001.1"/>
</dbReference>
<dbReference type="SUPFAM" id="SSF69318">
    <property type="entry name" value="Integrin alpha N-terminal domain"/>
    <property type="match status" value="1"/>
</dbReference>
<proteinExistence type="predicted"/>
<evidence type="ECO:0000313" key="2">
    <source>
        <dbReference type="EMBL" id="MDS0293146.1"/>
    </source>
</evidence>
<name>A0ABU2FX77_9EURY</name>
<gene>
    <name evidence="2" type="ORF">NDI79_03040</name>
</gene>
<comment type="caution">
    <text evidence="2">The sequence shown here is derived from an EMBL/GenBank/DDBJ whole genome shotgun (WGS) entry which is preliminary data.</text>
</comment>
<evidence type="ECO:0008006" key="4">
    <source>
        <dbReference type="Google" id="ProtNLM"/>
    </source>
</evidence>